<feature type="compositionally biased region" description="Basic residues" evidence="1">
    <location>
        <begin position="686"/>
        <end position="697"/>
    </location>
</feature>
<feature type="region of interest" description="Disordered" evidence="1">
    <location>
        <begin position="1"/>
        <end position="35"/>
    </location>
</feature>
<feature type="compositionally biased region" description="Polar residues" evidence="1">
    <location>
        <begin position="502"/>
        <end position="514"/>
    </location>
</feature>
<dbReference type="Pfam" id="PF05110">
    <property type="entry name" value="AF-4"/>
    <property type="match status" value="1"/>
</dbReference>
<feature type="compositionally biased region" description="Low complexity" evidence="1">
    <location>
        <begin position="92"/>
        <end position="111"/>
    </location>
</feature>
<feature type="compositionally biased region" description="Polar residues" evidence="1">
    <location>
        <begin position="761"/>
        <end position="774"/>
    </location>
</feature>
<proteinExistence type="predicted"/>
<dbReference type="InterPro" id="IPR007797">
    <property type="entry name" value="AF4/FMR2"/>
</dbReference>
<evidence type="ECO:0000256" key="1">
    <source>
        <dbReference type="SAM" id="MobiDB-lite"/>
    </source>
</evidence>
<dbReference type="PANTHER" id="PTHR10528:SF17">
    <property type="entry name" value="AF4_FMR2 FAMILY MEMBER LILLI"/>
    <property type="match status" value="1"/>
</dbReference>
<feature type="compositionally biased region" description="Basic and acidic residues" evidence="1">
    <location>
        <begin position="749"/>
        <end position="758"/>
    </location>
</feature>
<feature type="compositionally biased region" description="Low complexity" evidence="1">
    <location>
        <begin position="921"/>
        <end position="930"/>
    </location>
</feature>
<feature type="compositionally biased region" description="Low complexity" evidence="1">
    <location>
        <begin position="173"/>
        <end position="235"/>
    </location>
</feature>
<dbReference type="AlphaFoldDB" id="A0A8D8VCT8"/>
<accession>A0A8D8VCT8</accession>
<feature type="compositionally biased region" description="Low complexity" evidence="1">
    <location>
        <begin position="337"/>
        <end position="352"/>
    </location>
</feature>
<dbReference type="Gene3D" id="6.10.250.2670">
    <property type="match status" value="1"/>
</dbReference>
<dbReference type="GO" id="GO:0032783">
    <property type="term" value="C:super elongation complex"/>
    <property type="evidence" value="ECO:0007669"/>
    <property type="project" value="TreeGrafter"/>
</dbReference>
<sequence length="930" mass="101023">MSMSMKPMVERDKLRERDRQARAQMSSQAERAEREVLNAPLFGVPVRVNLCDQVSRQIQSKLGNYDQVKHLLGQAHDSIYGIDGHPPPSPAPANSRTSSSSTGGSASSAGPEFKKPSRSSMPSSSSSNSNHREHHHHPTSTQRGGFEKPMDSKPTSGGRGFYPGQPVKHGGIDPRSSSIVSSSKGPPSSSSRISSSHSSSSSSANVGRNVNSNSSARLHSDLPSSTSPSLHHSSSPNPPPPSFTTASFRNSMQPPPRAGADVENILKEMTEVMPMTPLTAIAATPRKETESKFTFNPATGKMESLLPPPTHRPHRSSVASILGDSVPKVEFPPLRPSPQRSRPSPQRSPSAPVVAKCPPQQQPLSTLYQKHFPSLPLSEDDSDDEFKGASPPSIMLPDEPLTISNPAPLSPIPTLSPQHSPSPIPSPAPSTASQYKKPSHESPASKVNTPRSPCPQDMSQSSSEEVESESSGSESDSSSDTPPPQLVPTPAPAVKEELPTWNLKNFITPSTQTEQDVESKDQDKECDEDSSDTKCSKPPVLIPHAQLLSSMSDSDHEPPLPPAPPVKRSIGRPTRTKRPIKSCTKVPSASSSEDEPEPPRARTTPRTPCNPPPVHSSSPSHSEDEAFVRRHSISPRLTAHAEPKLRRKPAPTLNKVDIPGKKKRGRKRLSKPPESGSDSEDERERPRKKLEPRKRAGRPSLSKPRPRLTMSDSEGETGRPSLSKPRPRPRMSDSEGEGNWRLLTKRHKSDSENSERPVKTNYRSSSDDSVQIENSPPKLHVATPKMSYAENNIPKIDVESVPKQDIKKKETLLKLWGSKGAGKGGKDKGGKGKGGGMIIVDQRSPAVSERIPSPVDMRPTVEPPPPLQYTPTGRPIIMCSISLSKLSHIPSKSRSEEMRIKTELADTRQKEKIKKHPIVNTTTTTTSPYR</sequence>
<dbReference type="GO" id="GO:0010468">
    <property type="term" value="P:regulation of gene expression"/>
    <property type="evidence" value="ECO:0007669"/>
    <property type="project" value="InterPro"/>
</dbReference>
<feature type="compositionally biased region" description="Pro residues" evidence="1">
    <location>
        <begin position="481"/>
        <end position="491"/>
    </location>
</feature>
<feature type="region of interest" description="Disordered" evidence="1">
    <location>
        <begin position="817"/>
        <end position="873"/>
    </location>
</feature>
<dbReference type="EMBL" id="HBUF01361759">
    <property type="protein sequence ID" value="CAG6721185.1"/>
    <property type="molecule type" value="Transcribed_RNA"/>
</dbReference>
<organism evidence="2">
    <name type="scientific">Cacopsylla melanoneura</name>
    <dbReference type="NCBI Taxonomy" id="428564"/>
    <lineage>
        <taxon>Eukaryota</taxon>
        <taxon>Metazoa</taxon>
        <taxon>Ecdysozoa</taxon>
        <taxon>Arthropoda</taxon>
        <taxon>Hexapoda</taxon>
        <taxon>Insecta</taxon>
        <taxon>Pterygota</taxon>
        <taxon>Neoptera</taxon>
        <taxon>Paraneoptera</taxon>
        <taxon>Hemiptera</taxon>
        <taxon>Sternorrhyncha</taxon>
        <taxon>Psylloidea</taxon>
        <taxon>Psyllidae</taxon>
        <taxon>Psyllinae</taxon>
        <taxon>Cacopsylla</taxon>
    </lineage>
</organism>
<dbReference type="PANTHER" id="PTHR10528">
    <property type="entry name" value="AF4/FMR2 FAMILY MEMBER"/>
    <property type="match status" value="1"/>
</dbReference>
<evidence type="ECO:0000313" key="2">
    <source>
        <dbReference type="EMBL" id="CAG6721185.1"/>
    </source>
</evidence>
<feature type="compositionally biased region" description="Basic residues" evidence="1">
    <location>
        <begin position="661"/>
        <end position="670"/>
    </location>
</feature>
<feature type="compositionally biased region" description="Low complexity" evidence="1">
    <location>
        <begin position="459"/>
        <end position="479"/>
    </location>
</feature>
<feature type="region of interest" description="Disordered" evidence="1">
    <location>
        <begin position="905"/>
        <end position="930"/>
    </location>
</feature>
<feature type="compositionally biased region" description="Polar residues" evidence="1">
    <location>
        <begin position="243"/>
        <end position="252"/>
    </location>
</feature>
<name>A0A8D8VCT8_9HEMI</name>
<feature type="region of interest" description="Disordered" evidence="1">
    <location>
        <begin position="78"/>
        <end position="786"/>
    </location>
</feature>
<protein>
    <submittedName>
        <fullName evidence="2">Uncharacterized protein</fullName>
    </submittedName>
</protein>
<feature type="compositionally biased region" description="Basic and acidic residues" evidence="1">
    <location>
        <begin position="8"/>
        <end position="21"/>
    </location>
</feature>
<reference evidence="2" key="1">
    <citation type="submission" date="2021-05" db="EMBL/GenBank/DDBJ databases">
        <authorList>
            <person name="Alioto T."/>
            <person name="Alioto T."/>
            <person name="Gomez Garrido J."/>
        </authorList>
    </citation>
    <scope>NUCLEOTIDE SEQUENCE</scope>
</reference>
<feature type="compositionally biased region" description="Low complexity" evidence="1">
    <location>
        <begin position="118"/>
        <end position="129"/>
    </location>
</feature>